<dbReference type="VEuPathDB" id="VectorBase:HLOH_051059"/>
<protein>
    <submittedName>
        <fullName evidence="1">Uncharacterized protein</fullName>
    </submittedName>
</protein>
<organism evidence="1 2">
    <name type="scientific">Haemaphysalis longicornis</name>
    <name type="common">Bush tick</name>
    <dbReference type="NCBI Taxonomy" id="44386"/>
    <lineage>
        <taxon>Eukaryota</taxon>
        <taxon>Metazoa</taxon>
        <taxon>Ecdysozoa</taxon>
        <taxon>Arthropoda</taxon>
        <taxon>Chelicerata</taxon>
        <taxon>Arachnida</taxon>
        <taxon>Acari</taxon>
        <taxon>Parasitiformes</taxon>
        <taxon>Ixodida</taxon>
        <taxon>Ixodoidea</taxon>
        <taxon>Ixodidae</taxon>
        <taxon>Haemaphysalinae</taxon>
        <taxon>Haemaphysalis</taxon>
    </lineage>
</organism>
<dbReference type="EMBL" id="JABSTR010001244">
    <property type="protein sequence ID" value="KAH9383708.1"/>
    <property type="molecule type" value="Genomic_DNA"/>
</dbReference>
<dbReference type="OMA" id="HAMHRSI"/>
<name>A0A9J6H8W9_HAELO</name>
<sequence>MDGLDFQIGVNTQAAVRKLLDANVLRIGSNLVPANKQYVSIAVFFLPAFVTDAELAKALEPYGNVVNIDSNCFRDKPHLRTGLRYVKMGMRMDNPVPN</sequence>
<keyword evidence="2" id="KW-1185">Reference proteome</keyword>
<comment type="caution">
    <text evidence="1">The sequence shown here is derived from an EMBL/GenBank/DDBJ whole genome shotgun (WGS) entry which is preliminary data.</text>
</comment>
<dbReference type="Proteomes" id="UP000821853">
    <property type="component" value="Unassembled WGS sequence"/>
</dbReference>
<proteinExistence type="predicted"/>
<dbReference type="AlphaFoldDB" id="A0A9J6H8W9"/>
<evidence type="ECO:0000313" key="2">
    <source>
        <dbReference type="Proteomes" id="UP000821853"/>
    </source>
</evidence>
<reference evidence="1 2" key="1">
    <citation type="journal article" date="2020" name="Cell">
        <title>Large-Scale Comparative Analyses of Tick Genomes Elucidate Their Genetic Diversity and Vector Capacities.</title>
        <authorList>
            <consortium name="Tick Genome and Microbiome Consortium (TIGMIC)"/>
            <person name="Jia N."/>
            <person name="Wang J."/>
            <person name="Shi W."/>
            <person name="Du L."/>
            <person name="Sun Y."/>
            <person name="Zhan W."/>
            <person name="Jiang J.F."/>
            <person name="Wang Q."/>
            <person name="Zhang B."/>
            <person name="Ji P."/>
            <person name="Bell-Sakyi L."/>
            <person name="Cui X.M."/>
            <person name="Yuan T.T."/>
            <person name="Jiang B.G."/>
            <person name="Yang W.F."/>
            <person name="Lam T.T."/>
            <person name="Chang Q.C."/>
            <person name="Ding S.J."/>
            <person name="Wang X.J."/>
            <person name="Zhu J.G."/>
            <person name="Ruan X.D."/>
            <person name="Zhao L."/>
            <person name="Wei J.T."/>
            <person name="Ye R.Z."/>
            <person name="Que T.C."/>
            <person name="Du C.H."/>
            <person name="Zhou Y.H."/>
            <person name="Cheng J.X."/>
            <person name="Dai P.F."/>
            <person name="Guo W.B."/>
            <person name="Han X.H."/>
            <person name="Huang E.J."/>
            <person name="Li L.F."/>
            <person name="Wei W."/>
            <person name="Gao Y.C."/>
            <person name="Liu J.Z."/>
            <person name="Shao H.Z."/>
            <person name="Wang X."/>
            <person name="Wang C.C."/>
            <person name="Yang T.C."/>
            <person name="Huo Q.B."/>
            <person name="Li W."/>
            <person name="Chen H.Y."/>
            <person name="Chen S.E."/>
            <person name="Zhou L.G."/>
            <person name="Ni X.B."/>
            <person name="Tian J.H."/>
            <person name="Sheng Y."/>
            <person name="Liu T."/>
            <person name="Pan Y.S."/>
            <person name="Xia L.Y."/>
            <person name="Li J."/>
            <person name="Zhao F."/>
            <person name="Cao W.C."/>
        </authorList>
    </citation>
    <scope>NUCLEOTIDE SEQUENCE [LARGE SCALE GENOMIC DNA]</scope>
    <source>
        <strain evidence="1">HaeL-2018</strain>
    </source>
</reference>
<gene>
    <name evidence="1" type="ORF">HPB48_025474</name>
</gene>
<accession>A0A9J6H8W9</accession>
<evidence type="ECO:0000313" key="1">
    <source>
        <dbReference type="EMBL" id="KAH9383708.1"/>
    </source>
</evidence>
<dbReference type="OrthoDB" id="6506579at2759"/>